<evidence type="ECO:0000313" key="2">
    <source>
        <dbReference type="Proteomes" id="UP001234297"/>
    </source>
</evidence>
<protein>
    <submittedName>
        <fullName evidence="1">Uncharacterized protein</fullName>
    </submittedName>
</protein>
<keyword evidence="2" id="KW-1185">Reference proteome</keyword>
<sequence>MGKGGIINFPSLNVTSKLLPPTVFVINLIPVSWSTVALGIMKNMASGSHDDEFDPEIRNEINVEEDEIDESYAPDKDDDFVEYNYDGMELEDENWEFENDFISGSEGAGHE</sequence>
<dbReference type="Proteomes" id="UP001234297">
    <property type="component" value="Chromosome 12"/>
</dbReference>
<accession>A0ACC2K3Q1</accession>
<organism evidence="1 2">
    <name type="scientific">Persea americana</name>
    <name type="common">Avocado</name>
    <dbReference type="NCBI Taxonomy" id="3435"/>
    <lineage>
        <taxon>Eukaryota</taxon>
        <taxon>Viridiplantae</taxon>
        <taxon>Streptophyta</taxon>
        <taxon>Embryophyta</taxon>
        <taxon>Tracheophyta</taxon>
        <taxon>Spermatophyta</taxon>
        <taxon>Magnoliopsida</taxon>
        <taxon>Magnoliidae</taxon>
        <taxon>Laurales</taxon>
        <taxon>Lauraceae</taxon>
        <taxon>Persea</taxon>
    </lineage>
</organism>
<reference evidence="1 2" key="1">
    <citation type="journal article" date="2022" name="Hortic Res">
        <title>A haplotype resolved chromosomal level avocado genome allows analysis of novel avocado genes.</title>
        <authorList>
            <person name="Nath O."/>
            <person name="Fletcher S.J."/>
            <person name="Hayward A."/>
            <person name="Shaw L.M."/>
            <person name="Masouleh A.K."/>
            <person name="Furtado A."/>
            <person name="Henry R.J."/>
            <person name="Mitter N."/>
        </authorList>
    </citation>
    <scope>NUCLEOTIDE SEQUENCE [LARGE SCALE GENOMIC DNA]</scope>
    <source>
        <strain evidence="2">cv. Hass</strain>
    </source>
</reference>
<gene>
    <name evidence="1" type="ORF">MRB53_034929</name>
</gene>
<name>A0ACC2K3Q1_PERAE</name>
<comment type="caution">
    <text evidence="1">The sequence shown here is derived from an EMBL/GenBank/DDBJ whole genome shotgun (WGS) entry which is preliminary data.</text>
</comment>
<proteinExistence type="predicted"/>
<evidence type="ECO:0000313" key="1">
    <source>
        <dbReference type="EMBL" id="KAJ8615557.1"/>
    </source>
</evidence>
<dbReference type="EMBL" id="CM056820">
    <property type="protein sequence ID" value="KAJ8615557.1"/>
    <property type="molecule type" value="Genomic_DNA"/>
</dbReference>